<keyword evidence="1" id="KW-0812">Transmembrane</keyword>
<keyword evidence="1" id="KW-0472">Membrane</keyword>
<name>A0A381PET7_9ZZZZ</name>
<reference evidence="2" key="1">
    <citation type="submission" date="2018-05" db="EMBL/GenBank/DDBJ databases">
        <authorList>
            <person name="Lanie J.A."/>
            <person name="Ng W.-L."/>
            <person name="Kazmierczak K.M."/>
            <person name="Andrzejewski T.M."/>
            <person name="Davidsen T.M."/>
            <person name="Wayne K.J."/>
            <person name="Tettelin H."/>
            <person name="Glass J.I."/>
            <person name="Rusch D."/>
            <person name="Podicherti R."/>
            <person name="Tsui H.-C.T."/>
            <person name="Winkler M.E."/>
        </authorList>
    </citation>
    <scope>NUCLEOTIDE SEQUENCE</scope>
</reference>
<dbReference type="AlphaFoldDB" id="A0A381PET7"/>
<organism evidence="2">
    <name type="scientific">marine metagenome</name>
    <dbReference type="NCBI Taxonomy" id="408172"/>
    <lineage>
        <taxon>unclassified sequences</taxon>
        <taxon>metagenomes</taxon>
        <taxon>ecological metagenomes</taxon>
    </lineage>
</organism>
<evidence type="ECO:0000256" key="1">
    <source>
        <dbReference type="SAM" id="Phobius"/>
    </source>
</evidence>
<proteinExistence type="predicted"/>
<keyword evidence="1" id="KW-1133">Transmembrane helix</keyword>
<evidence type="ECO:0000313" key="2">
    <source>
        <dbReference type="EMBL" id="SUZ64737.1"/>
    </source>
</evidence>
<dbReference type="EMBL" id="UINC01000941">
    <property type="protein sequence ID" value="SUZ64737.1"/>
    <property type="molecule type" value="Genomic_DNA"/>
</dbReference>
<accession>A0A381PET7</accession>
<gene>
    <name evidence="2" type="ORF">METZ01_LOCUS17591</name>
</gene>
<feature type="transmembrane region" description="Helical" evidence="1">
    <location>
        <begin position="34"/>
        <end position="54"/>
    </location>
</feature>
<protein>
    <submittedName>
        <fullName evidence="2">Uncharacterized protein</fullName>
    </submittedName>
</protein>
<sequence>MKYEFEKNFLDKGIMTLRFKINYWLLKKLGLNGFGLFAFIWGIFIGIIIYEFILK</sequence>